<dbReference type="Proteomes" id="UP000199572">
    <property type="component" value="Unassembled WGS sequence"/>
</dbReference>
<dbReference type="Pfam" id="PF14119">
    <property type="entry name" value="DUF4288"/>
    <property type="match status" value="1"/>
</dbReference>
<gene>
    <name evidence="1" type="ORF">SAMN04488023_10990</name>
</gene>
<evidence type="ECO:0000313" key="1">
    <source>
        <dbReference type="EMBL" id="SER44832.1"/>
    </source>
</evidence>
<sequence length="111" mass="12664">MKWFAVNCIFQIISGDGAHSPQFNEQTRLVLASDFSKALEKAKNRSKDYNSTFNNFDGQQVRWEFVGFGSIIEIEEPADGVEVSSLILEPHSVAFYLEKIAHRNKMLTQHN</sequence>
<reference evidence="1 2" key="1">
    <citation type="submission" date="2016-10" db="EMBL/GenBank/DDBJ databases">
        <authorList>
            <person name="de Groot N.N."/>
        </authorList>
    </citation>
    <scope>NUCLEOTIDE SEQUENCE [LARGE SCALE GENOMIC DNA]</scope>
    <source>
        <strain evidence="1 2">DSM 18610</strain>
    </source>
</reference>
<dbReference type="OrthoDB" id="795527at2"/>
<accession>A0A1H9P9G5</accession>
<evidence type="ECO:0000313" key="2">
    <source>
        <dbReference type="Proteomes" id="UP000199572"/>
    </source>
</evidence>
<protein>
    <recommendedName>
        <fullName evidence="3">DUF4288 domain-containing protein</fullName>
    </recommendedName>
</protein>
<dbReference type="STRING" id="390241.SAMN04488023_10990"/>
<organism evidence="1 2">
    <name type="scientific">Pedobacter rhizosphaerae</name>
    <dbReference type="NCBI Taxonomy" id="390241"/>
    <lineage>
        <taxon>Bacteria</taxon>
        <taxon>Pseudomonadati</taxon>
        <taxon>Bacteroidota</taxon>
        <taxon>Sphingobacteriia</taxon>
        <taxon>Sphingobacteriales</taxon>
        <taxon>Sphingobacteriaceae</taxon>
        <taxon>Pedobacter</taxon>
    </lineage>
</organism>
<dbReference type="AlphaFoldDB" id="A0A1H9P9G5"/>
<dbReference type="InterPro" id="IPR025630">
    <property type="entry name" value="DUF4288"/>
</dbReference>
<proteinExistence type="predicted"/>
<evidence type="ECO:0008006" key="3">
    <source>
        <dbReference type="Google" id="ProtNLM"/>
    </source>
</evidence>
<name>A0A1H9P9G5_9SPHI</name>
<dbReference type="RefSeq" id="WP_090883776.1">
    <property type="nucleotide sequence ID" value="NZ_FOGG01000009.1"/>
</dbReference>
<keyword evidence="2" id="KW-1185">Reference proteome</keyword>
<dbReference type="EMBL" id="FOGG01000009">
    <property type="protein sequence ID" value="SER44832.1"/>
    <property type="molecule type" value="Genomic_DNA"/>
</dbReference>